<accession>A0A9N8VBI9</accession>
<dbReference type="OrthoDB" id="2424620at2759"/>
<organism evidence="1 2">
    <name type="scientific">Acaulospora morrowiae</name>
    <dbReference type="NCBI Taxonomy" id="94023"/>
    <lineage>
        <taxon>Eukaryota</taxon>
        <taxon>Fungi</taxon>
        <taxon>Fungi incertae sedis</taxon>
        <taxon>Mucoromycota</taxon>
        <taxon>Glomeromycotina</taxon>
        <taxon>Glomeromycetes</taxon>
        <taxon>Diversisporales</taxon>
        <taxon>Acaulosporaceae</taxon>
        <taxon>Acaulospora</taxon>
    </lineage>
</organism>
<proteinExistence type="predicted"/>
<sequence>MQQNNPFYGIDMETLVTLANLLQIPEEQKRPEVRFAEIMNIREYIDKSCFGNVLPYNKQTHRMLNLEDKKLEWSSLTDTKDIDNLIQTLDNSTENNTTGMTSGESQNYPVGVVIQLVTRLLAYSIQYRKCLSTVPTKRLTCALYAISDYRNAMIDLSNPFTTLQWNTLIFDFLGKTQNLLKLPFNPYSNPTEDAKSMITGISPFLVTGGAINPLDVNVSFVENLYRQTAGQYGTFEKTAHVASYMWKFGFKEYVTHKIPMKRVINGAYTCYVDPLNKTYYYTTLVLDPFCIKVLKNLLIYEIISGKAAYIHSALYFIMSMCTCEEDFQLMIDYGVIEWGFPMEGYDGFCEKMKELLDVMYCWKISTTYTWHLEMVQIVKYKRKMNNTSNFNEFAASCYVGGLLKKDLAATLYSSLS</sequence>
<dbReference type="AlphaFoldDB" id="A0A9N8VBI9"/>
<protein>
    <submittedName>
        <fullName evidence="1">6461_t:CDS:1</fullName>
    </submittedName>
</protein>
<dbReference type="EMBL" id="CAJVPV010000127">
    <property type="protein sequence ID" value="CAG8443933.1"/>
    <property type="molecule type" value="Genomic_DNA"/>
</dbReference>
<reference evidence="1" key="1">
    <citation type="submission" date="2021-06" db="EMBL/GenBank/DDBJ databases">
        <authorList>
            <person name="Kallberg Y."/>
            <person name="Tangrot J."/>
            <person name="Rosling A."/>
        </authorList>
    </citation>
    <scope>NUCLEOTIDE SEQUENCE</scope>
    <source>
        <strain evidence="1">CL551</strain>
    </source>
</reference>
<gene>
    <name evidence="1" type="ORF">AMORRO_LOCUS483</name>
</gene>
<evidence type="ECO:0000313" key="2">
    <source>
        <dbReference type="Proteomes" id="UP000789342"/>
    </source>
</evidence>
<dbReference type="Proteomes" id="UP000789342">
    <property type="component" value="Unassembled WGS sequence"/>
</dbReference>
<comment type="caution">
    <text evidence="1">The sequence shown here is derived from an EMBL/GenBank/DDBJ whole genome shotgun (WGS) entry which is preliminary data.</text>
</comment>
<name>A0A9N8VBI9_9GLOM</name>
<evidence type="ECO:0000313" key="1">
    <source>
        <dbReference type="EMBL" id="CAG8443933.1"/>
    </source>
</evidence>
<keyword evidence="2" id="KW-1185">Reference proteome</keyword>